<feature type="transmembrane region" description="Helical" evidence="6">
    <location>
        <begin position="236"/>
        <end position="256"/>
    </location>
</feature>
<feature type="transmembrane region" description="Helical" evidence="6">
    <location>
        <begin position="178"/>
        <end position="198"/>
    </location>
</feature>
<feature type="domain" description="EamA" evidence="7">
    <location>
        <begin position="150"/>
        <end position="274"/>
    </location>
</feature>
<proteinExistence type="inferred from homology"/>
<feature type="transmembrane region" description="Helical" evidence="6">
    <location>
        <begin position="210"/>
        <end position="229"/>
    </location>
</feature>
<dbReference type="SUPFAM" id="SSF103481">
    <property type="entry name" value="Multidrug resistance efflux transporter EmrE"/>
    <property type="match status" value="2"/>
</dbReference>
<protein>
    <submittedName>
        <fullName evidence="8">DMT transporter permease</fullName>
    </submittedName>
</protein>
<dbReference type="Gene3D" id="1.10.3730.20">
    <property type="match status" value="2"/>
</dbReference>
<feature type="transmembrane region" description="Helical" evidence="6">
    <location>
        <begin position="72"/>
        <end position="94"/>
    </location>
</feature>
<organism evidence="8 9">
    <name type="scientific">Neogemmobacter tilapiae</name>
    <dbReference type="NCBI Taxonomy" id="875041"/>
    <lineage>
        <taxon>Bacteria</taxon>
        <taxon>Pseudomonadati</taxon>
        <taxon>Pseudomonadota</taxon>
        <taxon>Alphaproteobacteria</taxon>
        <taxon>Rhodobacterales</taxon>
        <taxon>Paracoccaceae</taxon>
        <taxon>Neogemmobacter</taxon>
    </lineage>
</organism>
<reference evidence="8" key="2">
    <citation type="submission" date="2020-09" db="EMBL/GenBank/DDBJ databases">
        <authorList>
            <person name="Sun Q."/>
            <person name="Kim S."/>
        </authorList>
    </citation>
    <scope>NUCLEOTIDE SEQUENCE</scope>
    <source>
        <strain evidence="8">KCTC 23310</strain>
    </source>
</reference>
<feature type="transmembrane region" description="Helical" evidence="6">
    <location>
        <begin position="40"/>
        <end position="60"/>
    </location>
</feature>
<evidence type="ECO:0000256" key="1">
    <source>
        <dbReference type="ARBA" id="ARBA00004141"/>
    </source>
</evidence>
<dbReference type="Pfam" id="PF00892">
    <property type="entry name" value="EamA"/>
    <property type="match status" value="2"/>
</dbReference>
<evidence type="ECO:0000259" key="7">
    <source>
        <dbReference type="Pfam" id="PF00892"/>
    </source>
</evidence>
<dbReference type="GO" id="GO:0016020">
    <property type="term" value="C:membrane"/>
    <property type="evidence" value="ECO:0007669"/>
    <property type="project" value="UniProtKB-SubCell"/>
</dbReference>
<sequence>MAPKTDMSRGIALMLLSILIFTAMDAVAKGLVARYPTNQVVFARFAGQFVLVMILLNARAPQYFRTKHPALHVWRSAFQLGSAAFFFASLNYIGLAEATALTDINPVLITLGAALFLGEKLGPRRIAAVVCAMVGALIVIRPGAGIFTPAALLPIGCALSFAANALITRYVGAREPVWTPLLLAALFGTVVTGLTLPWSFVAPAWSDMPLFLGMAVLGTLGQLCLIRAFSLAEASVIAPFAYSGIVFATLWGVLFYNEYPDRYTILGALVIVSSGLYVWHRETQAARRKTV</sequence>
<dbReference type="InterPro" id="IPR000620">
    <property type="entry name" value="EamA_dom"/>
</dbReference>
<evidence type="ECO:0000313" key="9">
    <source>
        <dbReference type="Proteomes" id="UP000638981"/>
    </source>
</evidence>
<comment type="caution">
    <text evidence="8">The sequence shown here is derived from an EMBL/GenBank/DDBJ whole genome shotgun (WGS) entry which is preliminary data.</text>
</comment>
<keyword evidence="9" id="KW-1185">Reference proteome</keyword>
<evidence type="ECO:0000256" key="3">
    <source>
        <dbReference type="ARBA" id="ARBA00022692"/>
    </source>
</evidence>
<keyword evidence="5 6" id="KW-0472">Membrane</keyword>
<evidence type="ECO:0000256" key="6">
    <source>
        <dbReference type="SAM" id="Phobius"/>
    </source>
</evidence>
<dbReference type="InterPro" id="IPR037185">
    <property type="entry name" value="EmrE-like"/>
</dbReference>
<evidence type="ECO:0000256" key="5">
    <source>
        <dbReference type="ARBA" id="ARBA00023136"/>
    </source>
</evidence>
<evidence type="ECO:0000256" key="4">
    <source>
        <dbReference type="ARBA" id="ARBA00022989"/>
    </source>
</evidence>
<comment type="similarity">
    <text evidence="2">Belongs to the drug/metabolite transporter (DMT) superfamily. 10 TMS drug/metabolite exporter (DME) (TC 2.A.7.3) family.</text>
</comment>
<feature type="transmembrane region" description="Helical" evidence="6">
    <location>
        <begin position="262"/>
        <end position="279"/>
    </location>
</feature>
<feature type="transmembrane region" description="Helical" evidence="6">
    <location>
        <begin position="150"/>
        <end position="171"/>
    </location>
</feature>
<accession>A0A918WFJ7</accession>
<dbReference type="RefSeq" id="WP_229804425.1">
    <property type="nucleotide sequence ID" value="NZ_BMYJ01000001.1"/>
</dbReference>
<comment type="subcellular location">
    <subcellularLocation>
        <location evidence="1">Membrane</location>
        <topology evidence="1">Multi-pass membrane protein</topology>
    </subcellularLocation>
</comment>
<name>A0A918WFJ7_9RHOB</name>
<dbReference type="EMBL" id="BMYJ01000001">
    <property type="protein sequence ID" value="GHC46566.1"/>
    <property type="molecule type" value="Genomic_DNA"/>
</dbReference>
<feature type="domain" description="EamA" evidence="7">
    <location>
        <begin position="9"/>
        <end position="140"/>
    </location>
</feature>
<gene>
    <name evidence="8" type="ORF">GCM10007315_05370</name>
</gene>
<feature type="transmembrane region" description="Helical" evidence="6">
    <location>
        <begin position="125"/>
        <end position="144"/>
    </location>
</feature>
<reference evidence="8" key="1">
    <citation type="journal article" date="2014" name="Int. J. Syst. Evol. Microbiol.">
        <title>Complete genome sequence of Corynebacterium casei LMG S-19264T (=DSM 44701T), isolated from a smear-ripened cheese.</title>
        <authorList>
            <consortium name="US DOE Joint Genome Institute (JGI-PGF)"/>
            <person name="Walter F."/>
            <person name="Albersmeier A."/>
            <person name="Kalinowski J."/>
            <person name="Ruckert C."/>
        </authorList>
    </citation>
    <scope>NUCLEOTIDE SEQUENCE</scope>
    <source>
        <strain evidence="8">KCTC 23310</strain>
    </source>
</reference>
<dbReference type="AlphaFoldDB" id="A0A918WFJ7"/>
<keyword evidence="3 6" id="KW-0812">Transmembrane</keyword>
<evidence type="ECO:0000313" key="8">
    <source>
        <dbReference type="EMBL" id="GHC46566.1"/>
    </source>
</evidence>
<evidence type="ECO:0000256" key="2">
    <source>
        <dbReference type="ARBA" id="ARBA00009853"/>
    </source>
</evidence>
<dbReference type="Proteomes" id="UP000638981">
    <property type="component" value="Unassembled WGS sequence"/>
</dbReference>
<keyword evidence="4 6" id="KW-1133">Transmembrane helix</keyword>
<dbReference type="PANTHER" id="PTHR22911">
    <property type="entry name" value="ACYL-MALONYL CONDENSING ENZYME-RELATED"/>
    <property type="match status" value="1"/>
</dbReference>
<dbReference type="PANTHER" id="PTHR22911:SF6">
    <property type="entry name" value="SOLUTE CARRIER FAMILY 35 MEMBER G1"/>
    <property type="match status" value="1"/>
</dbReference>